<feature type="transmembrane region" description="Helical" evidence="1">
    <location>
        <begin position="7"/>
        <end position="28"/>
    </location>
</feature>
<proteinExistence type="predicted"/>
<accession>A0A1H8IKX5</accession>
<feature type="transmembrane region" description="Helical" evidence="1">
    <location>
        <begin position="34"/>
        <end position="51"/>
    </location>
</feature>
<keyword evidence="1" id="KW-0812">Transmembrane</keyword>
<name>A0A1H8IKX5_9BACI</name>
<keyword evidence="1" id="KW-0472">Membrane</keyword>
<gene>
    <name evidence="2" type="ORF">SAMN05192533_11784</name>
</gene>
<protein>
    <submittedName>
        <fullName evidence="2">Uncharacterized protein</fullName>
    </submittedName>
</protein>
<keyword evidence="1" id="KW-1133">Transmembrane helix</keyword>
<dbReference type="AlphaFoldDB" id="A0A1H8IKX5"/>
<sequence length="95" mass="10901">MELLRIMIIFLVFGGLLGVILVKVYSALNINTTYGWLGGISILVLLFILYRNKLQFSGWYNGKGREKLSKRASYLLFMISIFLLILPLLLNIVLY</sequence>
<organism evidence="2 3">
    <name type="scientific">Mesobacillus persicus</name>
    <dbReference type="NCBI Taxonomy" id="930146"/>
    <lineage>
        <taxon>Bacteria</taxon>
        <taxon>Bacillati</taxon>
        <taxon>Bacillota</taxon>
        <taxon>Bacilli</taxon>
        <taxon>Bacillales</taxon>
        <taxon>Bacillaceae</taxon>
        <taxon>Mesobacillus</taxon>
    </lineage>
</organism>
<evidence type="ECO:0000313" key="2">
    <source>
        <dbReference type="EMBL" id="SEN69061.1"/>
    </source>
</evidence>
<dbReference type="STRING" id="930146.SAMN05192533_11784"/>
<evidence type="ECO:0000313" key="3">
    <source>
        <dbReference type="Proteomes" id="UP000198553"/>
    </source>
</evidence>
<reference evidence="3" key="1">
    <citation type="submission" date="2016-10" db="EMBL/GenBank/DDBJ databases">
        <authorList>
            <person name="Varghese N."/>
            <person name="Submissions S."/>
        </authorList>
    </citation>
    <scope>NUCLEOTIDE SEQUENCE [LARGE SCALE GENOMIC DNA]</scope>
    <source>
        <strain evidence="3">B48,IBRC-M 10115,DSM 25386,CECT 8001</strain>
    </source>
</reference>
<keyword evidence="3" id="KW-1185">Reference proteome</keyword>
<evidence type="ECO:0000256" key="1">
    <source>
        <dbReference type="SAM" id="Phobius"/>
    </source>
</evidence>
<feature type="transmembrane region" description="Helical" evidence="1">
    <location>
        <begin position="72"/>
        <end position="94"/>
    </location>
</feature>
<dbReference type="EMBL" id="FOBW01000017">
    <property type="protein sequence ID" value="SEN69061.1"/>
    <property type="molecule type" value="Genomic_DNA"/>
</dbReference>
<dbReference type="Proteomes" id="UP000198553">
    <property type="component" value="Unassembled WGS sequence"/>
</dbReference>
<dbReference type="RefSeq" id="WP_244532674.1">
    <property type="nucleotide sequence ID" value="NZ_FOBW01000017.1"/>
</dbReference>